<proteinExistence type="predicted"/>
<comment type="caution">
    <text evidence="3">The sequence shown here is derived from an EMBL/GenBank/DDBJ whole genome shotgun (WGS) entry which is preliminary data.</text>
</comment>
<dbReference type="Proteomes" id="UP000526734">
    <property type="component" value="Unassembled WGS sequence"/>
</dbReference>
<protein>
    <submittedName>
        <fullName evidence="3">Uncharacterized protein</fullName>
    </submittedName>
</protein>
<gene>
    <name evidence="3" type="ORF">H4281_10325</name>
</gene>
<feature type="region of interest" description="Disordered" evidence="2">
    <location>
        <begin position="476"/>
        <end position="499"/>
    </location>
</feature>
<dbReference type="Gene3D" id="3.90.1720.10">
    <property type="entry name" value="endopeptidase domain like (from Nostoc punctiforme)"/>
    <property type="match status" value="1"/>
</dbReference>
<dbReference type="SUPFAM" id="SSF54001">
    <property type="entry name" value="Cysteine proteinases"/>
    <property type="match status" value="1"/>
</dbReference>
<reference evidence="3 4" key="1">
    <citation type="submission" date="2020-08" db="EMBL/GenBank/DDBJ databases">
        <title>Amycolatopsis sp. nov. DR6-1 isolated from Dendrobium heterocarpum.</title>
        <authorList>
            <person name="Tedsree N."/>
            <person name="Kuncharoen N."/>
            <person name="Likhitwitayawuid K."/>
            <person name="Tanasupawat S."/>
        </authorList>
    </citation>
    <scope>NUCLEOTIDE SEQUENCE [LARGE SCALE GENOMIC DNA]</scope>
    <source>
        <strain evidence="3 4">DR6-1</strain>
    </source>
</reference>
<keyword evidence="1" id="KW-0175">Coiled coil</keyword>
<evidence type="ECO:0000256" key="1">
    <source>
        <dbReference type="SAM" id="Coils"/>
    </source>
</evidence>
<evidence type="ECO:0000313" key="3">
    <source>
        <dbReference type="EMBL" id="MBB1153524.1"/>
    </source>
</evidence>
<dbReference type="EMBL" id="JACGZW010000003">
    <property type="protein sequence ID" value="MBB1153524.1"/>
    <property type="molecule type" value="Genomic_DNA"/>
</dbReference>
<dbReference type="SUPFAM" id="SSF53955">
    <property type="entry name" value="Lysozyme-like"/>
    <property type="match status" value="1"/>
</dbReference>
<organism evidence="3 4">
    <name type="scientific">Amycolatopsis dendrobii</name>
    <dbReference type="NCBI Taxonomy" id="2760662"/>
    <lineage>
        <taxon>Bacteria</taxon>
        <taxon>Bacillati</taxon>
        <taxon>Actinomycetota</taxon>
        <taxon>Actinomycetes</taxon>
        <taxon>Pseudonocardiales</taxon>
        <taxon>Pseudonocardiaceae</taxon>
        <taxon>Amycolatopsis</taxon>
    </lineage>
</organism>
<name>A0A7W3ZA85_9PSEU</name>
<evidence type="ECO:0000313" key="4">
    <source>
        <dbReference type="Proteomes" id="UP000526734"/>
    </source>
</evidence>
<accession>A0A7W3ZA85</accession>
<dbReference type="InterPro" id="IPR023346">
    <property type="entry name" value="Lysozyme-like_dom_sf"/>
</dbReference>
<keyword evidence="4" id="KW-1185">Reference proteome</keyword>
<feature type="coiled-coil region" evidence="1">
    <location>
        <begin position="116"/>
        <end position="168"/>
    </location>
</feature>
<dbReference type="RefSeq" id="WP_182890645.1">
    <property type="nucleotide sequence ID" value="NZ_JACGZW010000003.1"/>
</dbReference>
<feature type="region of interest" description="Disordered" evidence="2">
    <location>
        <begin position="1372"/>
        <end position="1400"/>
    </location>
</feature>
<sequence>MAKGAGYEIGRAFIDVVPSFDNTQRRVNAFVSRMRPIDIPARIDAKDFSSDLRRAAERAAKDTQVDLGKPKFDLSDVGKQLAGVGKGQKVELSADLDTKLADAKARELAAKRISLLAQVDLDLEKARAQLAEFESRTPDMGVDVDLQTASAEARITALEAKRRRVEIQADADTAAAQTKLSALDGTVSRLDGRKAEINVESSEASRAIGIMALLTAGVAAVGYAAPAAAAAIAAIPAAISGAGQGIGALVAGFSGIGTALKAYQAADDEAASKATSNAKTRVSALNAVASAQSGLASAQSGLASARSSLASAEASADHAAVTGAEQVTAAREAAARAQESLARAQESSLRRVQDAERSLATAQASARDAQDALNQAREDAKQRIEDLKLSLKGAALDEESAALALERAQAKLQALKNAGLGPSSLDYREADLAARQAAQTLDEVRQRYADLQKQSQHAAQTGVEGDKAVIAAHKQAEQATARAQDAERSLTQARSDGAREVQQAQAQAASAAKAVSQAQEHAAWANEAATKAVADAQRGLADAQRGVADAQRNLAAAAQKTGQDGSSAMDKFALAMSKLSPAGRSFVSFLQQEAKPAFQDMGDAVQTALLPKLTVAFRNLLELTPELTAGLTDTANVIGDLALRGSRMMTSGPWRKDFATIMKDNNQVMYDLGGAGLSIADSFRSILVAGGPVMRNFAQIAANGAEAFNEFIQGKRSTGELTRFMSDAGDKLKDVLRFLFDVGKAVFDLATALSPLGGVLVKIVDSFAKLISSFSDAHPLLTNIFTGAGLAATALLLLGRSINGLIGAYTSGKLGLRRFTTGLKEAAEGTSRWSGVAEAAVNPMGKLRTAAQSLTDAYREGDRATRQWLTTQASAKTAPTGGGNAGADLVAKARQVDQMRSRLADFATGAQTMASRVGAAASSAADSILNRIGPASLALVERMDDVGAAVSRTTSALGIRLVNGIEAARNPAELLDRTMARVATGVENAGAKLRSAFNPPARETAAVLDQGTGAAARMADAVRTRLSAGVTIAGNAVRGLGPAVRDGLTNAVSVVSGAATGIGTRIREGLSNAVTSASESVRGGMSRAADAFEGGLNRLAGAAGGTARAIGTGLKGAVSGLVGVLGGPWGIAITGASLLLSAWVDKQQEAARKVQDYQRDVDSLTEAYKQSNGVIDQNIINTNNKALADKAGAYNARAAGSSFEIYAAAANGSNVALGKVAEASDAALRSIARGAGLTGEQADKLAGLGREALNTGKDYGTLERDVFNSTLTFDDYGNTISGLNKEQTAQVRAIIDGVGAVGEQIKANRDARNAYLLLESAASKVTTQTVKQWEAQQKLRDTTKELAEASLSLRDAQADLEQSQKAIAQAQDDYNAAVKDHSADSKEARDAADQLTNARRSEEHSILSLLDAAQREAEARNHSLPELEREAKSTEARNKALLDLVKTYKGPLPDAVKDSVKGMDLAGASAAGFTAKINDLGQAIVELPDGTTIKIDADDRPARQKIETTLIYANGQHATATLFADTDPATGQTIFWQRNADGTVGRAQLDAAIDPATGKVTIWKVNADGTKAKTTLDAYADPATGAVDIWKDKADHTKGKVTLEANTKPAEDALNTYKRWMEGFLSDIGVFTPKTSATDPRAPGAPPLPFHNASGSLLEFYASGGFRQLQGMSARVASIVPPNSWRVVGDRPEGDEAFIPVNDSPRSVAILRETARRMGFLLAPLAQMALGGVLGFASGAVTTPAASAGARPASPDTASALPMSADQLDALTAAMEAATDEAAVLSAGLAALQTAVMTFTASALVPLVGQINGAVNPALTALMALHPPVRAAFTTTAATVASSTASMTTATGTAVGQMGGYLAALRTGLAQTGQAFADTAGWVRTSWSAIRGYTRGPVVDTIAGPVNAGLIASWNYLDASFGLNHHLQPIPIGFAEGGQVRGPGTGTSDSILTRLSNGEYVIPAALTRRIFPFLEALRAGQAEALQAAGYAQGGIVADTGSALNAQIAKAQAFAAAQRGKPYVWGASGPMGYDCSGLASAITNVLLDAPTPYKRLGVAASEPWPGFVRGLSSAWALGASPVHTAGTLGGVNAESTGNHVRFGGDAHGADDPQFRVQSSLPVVGGTFVSGGGANWDPAALVASAFAETAGMIQALRGRYPGNIAASTGAGEAAYGSDRIQKIAVEKISANTVGGGPAVAAAQNFARSALPRFGWGPEQMAPLIALWQGESGWNYLARNPSSGAYGIPQALPPEKMSSVAPDWRTNAATQILWGLGYIRDRPDYGSPAAAYAKWRSRSPHWYDDGGWLPPGYSTVANHTGKPEAVLTQDQWNALTSMAGLQRGGGGRSVTVNARTDASPEHIAHVVDRHLSIGSRL</sequence>
<dbReference type="InterPro" id="IPR038765">
    <property type="entry name" value="Papain-like_cys_pep_sf"/>
</dbReference>
<evidence type="ECO:0000256" key="2">
    <source>
        <dbReference type="SAM" id="MobiDB-lite"/>
    </source>
</evidence>
<feature type="compositionally biased region" description="Basic and acidic residues" evidence="2">
    <location>
        <begin position="1378"/>
        <end position="1392"/>
    </location>
</feature>